<name>A0A1B2DHU2_9BACL</name>
<dbReference type="Pfam" id="PF09643">
    <property type="entry name" value="YopX"/>
    <property type="match status" value="1"/>
</dbReference>
<dbReference type="InterPro" id="IPR023385">
    <property type="entry name" value="YopX-like_C"/>
</dbReference>
<sequence length="156" mass="17729">MSTREIKFRGKRTDNGEWVVGNLINMKSAQHYGEYDRDETIFSKCWIVEIAEYLEVRAFSSGNAVWADNEFIQVDPETVGQYIGRKDDTETEVYEGDKVMAILTGEVFELIWDGDGFLFQKGNYAIDPLEFEDVCAAFGYRIVGNVHDDKGVSGND</sequence>
<reference evidence="2" key="1">
    <citation type="submission" date="2016-08" db="EMBL/GenBank/DDBJ databases">
        <title>Complete Genome Seqeunce of Paenibacillus sp. BIHB 4019 from tea rhizoplane.</title>
        <authorList>
            <person name="Thakur R."/>
            <person name="Swarnkar M.K."/>
            <person name="Gulati A."/>
        </authorList>
    </citation>
    <scope>NUCLEOTIDE SEQUENCE [LARGE SCALE GENOMIC DNA]</scope>
    <source>
        <strain evidence="2">BIHB4019</strain>
    </source>
</reference>
<dbReference type="InterPro" id="IPR019096">
    <property type="entry name" value="YopX_protein"/>
</dbReference>
<dbReference type="SUPFAM" id="SSF159006">
    <property type="entry name" value="YopX-like"/>
    <property type="match status" value="1"/>
</dbReference>
<evidence type="ECO:0000259" key="1">
    <source>
        <dbReference type="Pfam" id="PF09643"/>
    </source>
</evidence>
<organism evidence="2">
    <name type="scientific">Paenibacillus sp. BIHB 4019</name>
    <dbReference type="NCBI Taxonomy" id="1870819"/>
    <lineage>
        <taxon>Bacteria</taxon>
        <taxon>Bacillati</taxon>
        <taxon>Bacillota</taxon>
        <taxon>Bacilli</taxon>
        <taxon>Bacillales</taxon>
        <taxon>Paenibacillaceae</taxon>
        <taxon>Paenibacillus</taxon>
    </lineage>
</organism>
<dbReference type="AlphaFoldDB" id="A0A1B2DHU2"/>
<evidence type="ECO:0000313" key="2">
    <source>
        <dbReference type="EMBL" id="ANY67294.1"/>
    </source>
</evidence>
<dbReference type="RefSeq" id="WP_099518504.1">
    <property type="nucleotide sequence ID" value="NZ_CP016808.1"/>
</dbReference>
<accession>A0A1B2DHU2</accession>
<proteinExistence type="predicted"/>
<feature type="domain" description="YopX protein" evidence="1">
    <location>
        <begin position="7"/>
        <end position="149"/>
    </location>
</feature>
<protein>
    <recommendedName>
        <fullName evidence="1">YopX protein domain-containing protein</fullName>
    </recommendedName>
</protein>
<dbReference type="Gene3D" id="2.30.30.290">
    <property type="entry name" value="YopX-like domains"/>
    <property type="match status" value="1"/>
</dbReference>
<gene>
    <name evidence="2" type="ORF">BBD42_13030</name>
</gene>
<dbReference type="EMBL" id="CP016808">
    <property type="protein sequence ID" value="ANY67294.1"/>
    <property type="molecule type" value="Genomic_DNA"/>
</dbReference>